<dbReference type="Pfam" id="PF00561">
    <property type="entry name" value="Abhydrolase_1"/>
    <property type="match status" value="1"/>
</dbReference>
<feature type="domain" description="AB hydrolase-1" evidence="1">
    <location>
        <begin position="24"/>
        <end position="148"/>
    </location>
</feature>
<dbReference type="PANTHER" id="PTHR43798">
    <property type="entry name" value="MONOACYLGLYCEROL LIPASE"/>
    <property type="match status" value="1"/>
</dbReference>
<dbReference type="InterPro" id="IPR029058">
    <property type="entry name" value="AB_hydrolase_fold"/>
</dbReference>
<evidence type="ECO:0000259" key="1">
    <source>
        <dbReference type="Pfam" id="PF00561"/>
    </source>
</evidence>
<evidence type="ECO:0000313" key="3">
    <source>
        <dbReference type="Proteomes" id="UP000190837"/>
    </source>
</evidence>
<dbReference type="InterPro" id="IPR050266">
    <property type="entry name" value="AB_hydrolase_sf"/>
</dbReference>
<dbReference type="AlphaFoldDB" id="A0A1C3H1W9"/>
<proteinExistence type="predicted"/>
<dbReference type="PANTHER" id="PTHR43798:SF33">
    <property type="entry name" value="HYDROLASE, PUTATIVE (AFU_ORTHOLOGUE AFUA_2G14860)-RELATED"/>
    <property type="match status" value="1"/>
</dbReference>
<dbReference type="Proteomes" id="UP000190837">
    <property type="component" value="Unassembled WGS sequence"/>
</dbReference>
<dbReference type="Gene3D" id="3.40.50.1820">
    <property type="entry name" value="alpha/beta hydrolase"/>
    <property type="match status" value="1"/>
</dbReference>
<dbReference type="EMBL" id="FKLO01000012">
    <property type="protein sequence ID" value="SAM57095.1"/>
    <property type="molecule type" value="Genomic_DNA"/>
</dbReference>
<name>A0A1C3H1W9_9GAMM</name>
<dbReference type="InterPro" id="IPR000073">
    <property type="entry name" value="AB_hydrolase_1"/>
</dbReference>
<organism evidence="2 3">
    <name type="scientific">Cardiobacterium hominis</name>
    <dbReference type="NCBI Taxonomy" id="2718"/>
    <lineage>
        <taxon>Bacteria</taxon>
        <taxon>Pseudomonadati</taxon>
        <taxon>Pseudomonadota</taxon>
        <taxon>Gammaproteobacteria</taxon>
        <taxon>Cardiobacteriales</taxon>
        <taxon>Cardiobacteriaceae</taxon>
        <taxon>Cardiobacterium</taxon>
    </lineage>
</organism>
<protein>
    <submittedName>
        <fullName evidence="2">Hydrolase, alpha-beta fold family (EphF)</fullName>
    </submittedName>
</protein>
<dbReference type="GO" id="GO:0016787">
    <property type="term" value="F:hydrolase activity"/>
    <property type="evidence" value="ECO:0007669"/>
    <property type="project" value="UniProtKB-KW"/>
</dbReference>
<gene>
    <name evidence="2" type="ORF">CHUV0807_0151</name>
</gene>
<accession>A0A1C3H1W9</accession>
<dbReference type="GO" id="GO:0016020">
    <property type="term" value="C:membrane"/>
    <property type="evidence" value="ECO:0007669"/>
    <property type="project" value="TreeGrafter"/>
</dbReference>
<dbReference type="SUPFAM" id="SSF53474">
    <property type="entry name" value="alpha/beta-Hydrolases"/>
    <property type="match status" value="1"/>
</dbReference>
<sequence length="251" mass="27155">MQTHTFTHRGATLHYQTGGAADAPVLVLLHGGLGSADDFAALLPRLQTHYRLIAPDTRGHGRSTFGDVPLTYAQIADDTAQLLHHLGIPQYSLFGFSDGGTAAYRLARDNPAVEKLITVGASWQPESLKDMRELYAAINPAFLRENMGAQVAAYEAVNPEANLDRLAEALKALWLDDGDSGYPGASIGKIRAPVLAIRGEGDFLFAMHELLALHTPLPNAHLMNVPFAEHEAIADQPDLIWAALQAFRVCT</sequence>
<keyword evidence="2" id="KW-0378">Hydrolase</keyword>
<evidence type="ECO:0000313" key="2">
    <source>
        <dbReference type="EMBL" id="SAM57095.1"/>
    </source>
</evidence>
<dbReference type="RefSeq" id="WP_048715841.1">
    <property type="nucleotide sequence ID" value="NZ_CALFOW010000191.1"/>
</dbReference>
<reference evidence="3" key="1">
    <citation type="submission" date="2016-04" db="EMBL/GenBank/DDBJ databases">
        <authorList>
            <person name="Tagini F."/>
        </authorList>
    </citation>
    <scope>NUCLEOTIDE SEQUENCE [LARGE SCALE GENOMIC DNA]</scope>
    <source>
        <strain evidence="3">CHUV0807</strain>
    </source>
</reference>